<comment type="caution">
    <text evidence="3">The sequence shown here is derived from an EMBL/GenBank/DDBJ whole genome shotgun (WGS) entry which is preliminary data.</text>
</comment>
<dbReference type="RefSeq" id="WP_206571812.1">
    <property type="nucleotide sequence ID" value="NZ_JAFKCV010000001.1"/>
</dbReference>
<dbReference type="Proteomes" id="UP000664654">
    <property type="component" value="Unassembled WGS sequence"/>
</dbReference>
<dbReference type="EMBL" id="JAFKCV010000001">
    <property type="protein sequence ID" value="MBN7823689.1"/>
    <property type="molecule type" value="Genomic_DNA"/>
</dbReference>
<dbReference type="GO" id="GO:0005829">
    <property type="term" value="C:cytosol"/>
    <property type="evidence" value="ECO:0007669"/>
    <property type="project" value="TreeGrafter"/>
</dbReference>
<keyword evidence="2" id="KW-0732">Signal</keyword>
<evidence type="ECO:0000256" key="1">
    <source>
        <dbReference type="ARBA" id="ARBA00010552"/>
    </source>
</evidence>
<dbReference type="SUPFAM" id="SSF55298">
    <property type="entry name" value="YjgF-like"/>
    <property type="match status" value="1"/>
</dbReference>
<evidence type="ECO:0000313" key="3">
    <source>
        <dbReference type="EMBL" id="MBN7823689.1"/>
    </source>
</evidence>
<feature type="chain" id="PRO_5037830572" evidence="2">
    <location>
        <begin position="22"/>
        <end position="139"/>
    </location>
</feature>
<dbReference type="Gene3D" id="3.30.1330.40">
    <property type="entry name" value="RutC-like"/>
    <property type="match status" value="1"/>
</dbReference>
<dbReference type="InterPro" id="IPR006056">
    <property type="entry name" value="RidA"/>
</dbReference>
<protein>
    <submittedName>
        <fullName evidence="3">RidA family protein</fullName>
    </submittedName>
</protein>
<keyword evidence="4" id="KW-1185">Reference proteome</keyword>
<gene>
    <name evidence="3" type="ORF">J0A66_00495</name>
</gene>
<proteinExistence type="inferred from homology"/>
<comment type="similarity">
    <text evidence="1">Belongs to the RutC family.</text>
</comment>
<dbReference type="GO" id="GO:0019239">
    <property type="term" value="F:deaminase activity"/>
    <property type="evidence" value="ECO:0007669"/>
    <property type="project" value="TreeGrafter"/>
</dbReference>
<name>A0A939DJJ3_9ALTE</name>
<dbReference type="PANTHER" id="PTHR11803">
    <property type="entry name" value="2-IMINOBUTANOATE/2-IMINOPROPANOATE DEAMINASE RIDA"/>
    <property type="match status" value="1"/>
</dbReference>
<dbReference type="InterPro" id="IPR035959">
    <property type="entry name" value="RutC-like_sf"/>
</dbReference>
<dbReference type="CDD" id="cd00448">
    <property type="entry name" value="YjgF_YER057c_UK114_family"/>
    <property type="match status" value="1"/>
</dbReference>
<feature type="signal peptide" evidence="2">
    <location>
        <begin position="1"/>
        <end position="21"/>
    </location>
</feature>
<dbReference type="NCBIfam" id="TIGR00004">
    <property type="entry name" value="Rid family detoxifying hydrolase"/>
    <property type="match status" value="1"/>
</dbReference>
<reference evidence="3" key="1">
    <citation type="submission" date="2021-03" db="EMBL/GenBank/DDBJ databases">
        <title>novel species isolated from a fishpond in China.</title>
        <authorList>
            <person name="Lu H."/>
            <person name="Cai Z."/>
        </authorList>
    </citation>
    <scope>NUCLEOTIDE SEQUENCE</scope>
    <source>
        <strain evidence="3">JCM 30855</strain>
    </source>
</reference>
<dbReference type="PANTHER" id="PTHR11803:SF39">
    <property type="entry name" value="2-IMINOBUTANOATE_2-IMINOPROPANOATE DEAMINASE"/>
    <property type="match status" value="1"/>
</dbReference>
<dbReference type="InterPro" id="IPR006175">
    <property type="entry name" value="YjgF/YER057c/UK114"/>
</dbReference>
<accession>A0A939DJJ3</accession>
<dbReference type="AlphaFoldDB" id="A0A939DJJ3"/>
<sequence length="139" mass="14913">MRLLQLILLGLLVLYASPSGAAPTVLPFSEARQAGNLLFLAGQIGTLPGKSELVAGGIEPEARQTMENIRQVLEKHGLDMGDIVKCTVMLADIGEWASFNRIYVQFFEQPYPARSAFAAAGLALNARVEVECIAQIPGS</sequence>
<evidence type="ECO:0000313" key="4">
    <source>
        <dbReference type="Proteomes" id="UP000664654"/>
    </source>
</evidence>
<organism evidence="3 4">
    <name type="scientific">Bowmanella dokdonensis</name>
    <dbReference type="NCBI Taxonomy" id="751969"/>
    <lineage>
        <taxon>Bacteria</taxon>
        <taxon>Pseudomonadati</taxon>
        <taxon>Pseudomonadota</taxon>
        <taxon>Gammaproteobacteria</taxon>
        <taxon>Alteromonadales</taxon>
        <taxon>Alteromonadaceae</taxon>
        <taxon>Bowmanella</taxon>
    </lineage>
</organism>
<evidence type="ECO:0000256" key="2">
    <source>
        <dbReference type="SAM" id="SignalP"/>
    </source>
</evidence>
<dbReference type="FunFam" id="3.30.1330.40:FF:000001">
    <property type="entry name" value="L-PSP family endoribonuclease"/>
    <property type="match status" value="1"/>
</dbReference>
<dbReference type="Pfam" id="PF01042">
    <property type="entry name" value="Ribonuc_L-PSP"/>
    <property type="match status" value="1"/>
</dbReference>